<dbReference type="Gene3D" id="3.40.50.300">
    <property type="entry name" value="P-loop containing nucleotide triphosphate hydrolases"/>
    <property type="match status" value="1"/>
</dbReference>
<comment type="caution">
    <text evidence="1">The sequence shown here is derived from an EMBL/GenBank/DDBJ whole genome shotgun (WGS) entry which is preliminary data.</text>
</comment>
<accession>A0A0F8Z4S9</accession>
<sequence length="271" mass="29919">MPLNESLEKLIEAMEQPTAKETWFNGLADGLEPDDQKKAEYEKYATDPIGFCRVVLGLYLTPDQETFMAAVVDPRYEIIQVQSATGVGKTFALAAIAIWAYKCLTGCKVYTASAPPEKNLKELLWGEIYQLVEDNQAMFLKDDVKASMLISRSKKEFITGVTIPSSKSHEQMVTIFSGKHAPSLLFELDEADGIPDAVFEGADGCMSGGIFVKQVVTYNPKKKEGVVYRRKIDGDAHVLSMSAFDHPNVISGDDKIVPGAVTREKTARRIN</sequence>
<organism evidence="1">
    <name type="scientific">marine sediment metagenome</name>
    <dbReference type="NCBI Taxonomy" id="412755"/>
    <lineage>
        <taxon>unclassified sequences</taxon>
        <taxon>metagenomes</taxon>
        <taxon>ecological metagenomes</taxon>
    </lineage>
</organism>
<proteinExistence type="predicted"/>
<dbReference type="SUPFAM" id="SSF52540">
    <property type="entry name" value="P-loop containing nucleoside triphosphate hydrolases"/>
    <property type="match status" value="1"/>
</dbReference>
<reference evidence="1" key="1">
    <citation type="journal article" date="2015" name="Nature">
        <title>Complex archaea that bridge the gap between prokaryotes and eukaryotes.</title>
        <authorList>
            <person name="Spang A."/>
            <person name="Saw J.H."/>
            <person name="Jorgensen S.L."/>
            <person name="Zaremba-Niedzwiedzka K."/>
            <person name="Martijn J."/>
            <person name="Lind A.E."/>
            <person name="van Eijk R."/>
            <person name="Schleper C."/>
            <person name="Guy L."/>
            <person name="Ettema T.J."/>
        </authorList>
    </citation>
    <scope>NUCLEOTIDE SEQUENCE</scope>
</reference>
<evidence type="ECO:0008006" key="2">
    <source>
        <dbReference type="Google" id="ProtNLM"/>
    </source>
</evidence>
<evidence type="ECO:0000313" key="1">
    <source>
        <dbReference type="EMBL" id="KKK88778.1"/>
    </source>
</evidence>
<gene>
    <name evidence="1" type="ORF">LCGC14_2739740</name>
</gene>
<dbReference type="AlphaFoldDB" id="A0A0F8Z4S9"/>
<protein>
    <recommendedName>
        <fullName evidence="2">Helicase/UvrB N-terminal domain-containing protein</fullName>
    </recommendedName>
</protein>
<dbReference type="InterPro" id="IPR027417">
    <property type="entry name" value="P-loop_NTPase"/>
</dbReference>
<name>A0A0F8Z4S9_9ZZZZ</name>
<feature type="non-terminal residue" evidence="1">
    <location>
        <position position="271"/>
    </location>
</feature>
<dbReference type="EMBL" id="LAZR01049808">
    <property type="protein sequence ID" value="KKK88778.1"/>
    <property type="molecule type" value="Genomic_DNA"/>
</dbReference>